<name>T1CGX2_9PORP</name>
<reference evidence="2" key="1">
    <citation type="journal article" date="2013" name="Genome">
        <title>Draft Genome Sequences of Porphyromonas crevioricanis JCM 15906T and Porphyromonas cansulci JCM 13913T Isolated from a Canine Oral Cavity.</title>
        <authorList>
            <person name="Sakamoto M."/>
            <person name="Tanaka N."/>
            <person name="Shiwa Y."/>
            <person name="Yoshikawa H."/>
            <person name="Ohkuma M."/>
        </authorList>
    </citation>
    <scope>NUCLEOTIDE SEQUENCE [LARGE SCALE GENOMIC DNA]</scope>
    <source>
        <strain evidence="2">JCM 15906</strain>
    </source>
</reference>
<accession>T1CGX2</accession>
<evidence type="ECO:0000313" key="2">
    <source>
        <dbReference type="Proteomes" id="UP000018031"/>
    </source>
</evidence>
<protein>
    <submittedName>
        <fullName evidence="1">Uncharacterized protein</fullName>
    </submittedName>
</protein>
<gene>
    <name evidence="1" type="ORF">PORCRE_718</name>
</gene>
<proteinExistence type="predicted"/>
<sequence length="46" mass="5512">MLRGFRWFILPQLNIRYFCLDWESCFGPESGENKKTVFPRSLGDRT</sequence>
<evidence type="ECO:0000313" key="1">
    <source>
        <dbReference type="EMBL" id="GAD05021.1"/>
    </source>
</evidence>
<organism evidence="1 2">
    <name type="scientific">Porphyromonas crevioricanis JCM 15906</name>
    <dbReference type="NCBI Taxonomy" id="1305617"/>
    <lineage>
        <taxon>Bacteria</taxon>
        <taxon>Pseudomonadati</taxon>
        <taxon>Bacteroidota</taxon>
        <taxon>Bacteroidia</taxon>
        <taxon>Bacteroidales</taxon>
        <taxon>Porphyromonadaceae</taxon>
        <taxon>Porphyromonas</taxon>
    </lineage>
</organism>
<dbReference type="AlphaFoldDB" id="T1CGX2"/>
<dbReference type="Proteomes" id="UP000018031">
    <property type="component" value="Unassembled WGS sequence"/>
</dbReference>
<dbReference type="EMBL" id="BAOU01000017">
    <property type="protein sequence ID" value="GAD05021.1"/>
    <property type="molecule type" value="Genomic_DNA"/>
</dbReference>
<comment type="caution">
    <text evidence="1">The sequence shown here is derived from an EMBL/GenBank/DDBJ whole genome shotgun (WGS) entry which is preliminary data.</text>
</comment>
<reference evidence="1 2" key="2">
    <citation type="journal article" date="2013" name="Genome Announc.">
        <title>Draft Genome Sequences of Porphyromonas crevioricanis JCM 15906T and Porphyromonas cansulci JCM 13913T Isolated from a Canine Oral Cavity.</title>
        <authorList>
            <person name="Sakamoto M."/>
            <person name="Tanaka N."/>
            <person name="Shiwa Y."/>
            <person name="Yoshikawa H."/>
            <person name="Ohkuma M."/>
        </authorList>
    </citation>
    <scope>NUCLEOTIDE SEQUENCE [LARGE SCALE GENOMIC DNA]</scope>
    <source>
        <strain evidence="1 2">JCM 15906</strain>
    </source>
</reference>